<dbReference type="Proteomes" id="UP001275436">
    <property type="component" value="Unassembled WGS sequence"/>
</dbReference>
<sequence>MKKIGIVMLVLLFLTACGNRDEDVIEPMESESELDQQATSVQFRNVDVNIESEQFHIIGEVNSSGGLFYYKVELNGEIIQEEAYEQVENSTNEWSEFEIVETLPREVLEGNDPPVVVLYGKNQSGEPINENYVPIDTQN</sequence>
<name>A0ABQ5TFI1_9BACI</name>
<organism evidence="1 2">
    <name type="scientific">Oceanobacillus kimchii</name>
    <dbReference type="NCBI Taxonomy" id="746691"/>
    <lineage>
        <taxon>Bacteria</taxon>
        <taxon>Bacillati</taxon>
        <taxon>Bacillota</taxon>
        <taxon>Bacilli</taxon>
        <taxon>Bacillales</taxon>
        <taxon>Bacillaceae</taxon>
        <taxon>Oceanobacillus</taxon>
    </lineage>
</organism>
<dbReference type="PROSITE" id="PS51257">
    <property type="entry name" value="PROKAR_LIPOPROTEIN"/>
    <property type="match status" value="1"/>
</dbReference>
<protein>
    <submittedName>
        <fullName evidence="1">Uncharacterized protein</fullName>
    </submittedName>
</protein>
<reference evidence="1 2" key="1">
    <citation type="submission" date="2023-02" db="EMBL/GenBank/DDBJ databases">
        <title>Oceanobacillus kimchii IFOP_LL358 isolated form Alexandrium catenella lab strain.</title>
        <authorList>
            <person name="Gajardo G."/>
            <person name="Ueki S."/>
            <person name="Maruyama F."/>
        </authorList>
    </citation>
    <scope>NUCLEOTIDE SEQUENCE [LARGE SCALE GENOMIC DNA]</scope>
    <source>
        <strain evidence="1 2">IFOP_LL358</strain>
    </source>
</reference>
<keyword evidence="2" id="KW-1185">Reference proteome</keyword>
<evidence type="ECO:0000313" key="1">
    <source>
        <dbReference type="EMBL" id="GLO65634.1"/>
    </source>
</evidence>
<proteinExistence type="predicted"/>
<comment type="caution">
    <text evidence="1">The sequence shown here is derived from an EMBL/GenBank/DDBJ whole genome shotgun (WGS) entry which is preliminary data.</text>
</comment>
<accession>A0ABQ5TFI1</accession>
<gene>
    <name evidence="1" type="ORF">MACH08_14180</name>
</gene>
<evidence type="ECO:0000313" key="2">
    <source>
        <dbReference type="Proteomes" id="UP001275436"/>
    </source>
</evidence>
<dbReference type="EMBL" id="BSKO01000001">
    <property type="protein sequence ID" value="GLO65634.1"/>
    <property type="molecule type" value="Genomic_DNA"/>
</dbReference>
<dbReference type="RefSeq" id="WP_017796322.1">
    <property type="nucleotide sequence ID" value="NZ_BSKO01000001.1"/>
</dbReference>